<feature type="transmembrane region" description="Helical" evidence="5">
    <location>
        <begin position="321"/>
        <end position="342"/>
    </location>
</feature>
<evidence type="ECO:0000256" key="4">
    <source>
        <dbReference type="ARBA" id="ARBA00023136"/>
    </source>
</evidence>
<keyword evidence="4 5" id="KW-0472">Membrane</keyword>
<organism evidence="7 8">
    <name type="scientific">Nocardia jiangxiensis</name>
    <dbReference type="NCBI Taxonomy" id="282685"/>
    <lineage>
        <taxon>Bacteria</taxon>
        <taxon>Bacillati</taxon>
        <taxon>Actinomycetota</taxon>
        <taxon>Actinomycetes</taxon>
        <taxon>Mycobacteriales</taxon>
        <taxon>Nocardiaceae</taxon>
        <taxon>Nocardia</taxon>
    </lineage>
</organism>
<dbReference type="SUPFAM" id="SSF103473">
    <property type="entry name" value="MFS general substrate transporter"/>
    <property type="match status" value="1"/>
</dbReference>
<gene>
    <name evidence="7" type="ORF">ACFYXQ_43240</name>
</gene>
<protein>
    <submittedName>
        <fullName evidence="7">MFS transporter</fullName>
    </submittedName>
</protein>
<feature type="transmembrane region" description="Helical" evidence="5">
    <location>
        <begin position="98"/>
        <end position="119"/>
    </location>
</feature>
<evidence type="ECO:0000313" key="8">
    <source>
        <dbReference type="Proteomes" id="UP001601992"/>
    </source>
</evidence>
<dbReference type="InterPro" id="IPR036259">
    <property type="entry name" value="MFS_trans_sf"/>
</dbReference>
<dbReference type="RefSeq" id="WP_387406905.1">
    <property type="nucleotide sequence ID" value="NZ_JBIAQY010000028.1"/>
</dbReference>
<feature type="transmembrane region" description="Helical" evidence="5">
    <location>
        <begin position="73"/>
        <end position="92"/>
    </location>
</feature>
<evidence type="ECO:0000256" key="1">
    <source>
        <dbReference type="ARBA" id="ARBA00004651"/>
    </source>
</evidence>
<dbReference type="Gene3D" id="1.20.1250.20">
    <property type="entry name" value="MFS general substrate transporter like domains"/>
    <property type="match status" value="1"/>
</dbReference>
<feature type="transmembrane region" description="Helical" evidence="5">
    <location>
        <begin position="161"/>
        <end position="181"/>
    </location>
</feature>
<keyword evidence="3 5" id="KW-1133">Transmembrane helix</keyword>
<dbReference type="EMBL" id="JBIAQY010000028">
    <property type="protein sequence ID" value="MFF3574586.1"/>
    <property type="molecule type" value="Genomic_DNA"/>
</dbReference>
<evidence type="ECO:0000256" key="3">
    <source>
        <dbReference type="ARBA" id="ARBA00022989"/>
    </source>
</evidence>
<feature type="transmembrane region" description="Helical" evidence="5">
    <location>
        <begin position="273"/>
        <end position="292"/>
    </location>
</feature>
<reference evidence="7 8" key="1">
    <citation type="submission" date="2024-10" db="EMBL/GenBank/DDBJ databases">
        <title>The Natural Products Discovery Center: Release of the First 8490 Sequenced Strains for Exploring Actinobacteria Biosynthetic Diversity.</title>
        <authorList>
            <person name="Kalkreuter E."/>
            <person name="Kautsar S.A."/>
            <person name="Yang D."/>
            <person name="Bader C.D."/>
            <person name="Teijaro C.N."/>
            <person name="Fluegel L."/>
            <person name="Davis C.M."/>
            <person name="Simpson J.R."/>
            <person name="Lauterbach L."/>
            <person name="Steele A.D."/>
            <person name="Gui C."/>
            <person name="Meng S."/>
            <person name="Li G."/>
            <person name="Viehrig K."/>
            <person name="Ye F."/>
            <person name="Su P."/>
            <person name="Kiefer A.F."/>
            <person name="Nichols A."/>
            <person name="Cepeda A.J."/>
            <person name="Yan W."/>
            <person name="Fan B."/>
            <person name="Jiang Y."/>
            <person name="Adhikari A."/>
            <person name="Zheng C.-J."/>
            <person name="Schuster L."/>
            <person name="Cowan T.M."/>
            <person name="Smanski M.J."/>
            <person name="Chevrette M.G."/>
            <person name="De Carvalho L.P.S."/>
            <person name="Shen B."/>
        </authorList>
    </citation>
    <scope>NUCLEOTIDE SEQUENCE [LARGE SCALE GENOMIC DNA]</scope>
    <source>
        <strain evidence="7 8">NPDC002593</strain>
    </source>
</reference>
<feature type="transmembrane region" description="Helical" evidence="5">
    <location>
        <begin position="299"/>
        <end position="315"/>
    </location>
</feature>
<dbReference type="InterPro" id="IPR011701">
    <property type="entry name" value="MFS"/>
</dbReference>
<feature type="domain" description="Major facilitator superfamily (MFS) profile" evidence="6">
    <location>
        <begin position="5"/>
        <end position="413"/>
    </location>
</feature>
<sequence length="424" mass="44643">MWLVPQLICWLALIADGYEVFVYGATLPLIIHEKTWGITAASAGTVGSVSLVGLLIGAFGAGTLTDVFGRRRLFLFSLTFYSLSALFCAAAANLATFGAARFMTGLGIGGMMPIVVSIASEFAPPRYRHRVVCAVLTGPFFGAVVASFAALVLLPHGSFRAVYALGAIPLVTVLPMAFAWLPESMSYLWLHRQELEAGIVARKYGLDESTEKVADVRPARSPIVALFQPQYRWATIGFWLTMVIILLIIYATSTWLPHFMVQAGFPLGSSLEFLMLYSVSSIIGSVIVSWIAERTGARTMIVIGFFLCAAGFVLIAGASRIAAICAVVVAGFGTAAVLNLMLDHIAGFYPAAARATGVGWANGVGRFGAIAGPSYGGMVLTISHGSPMIAALGFALPAILGGLVVGIPLQRSPQSGSASAAPQR</sequence>
<dbReference type="Proteomes" id="UP001601992">
    <property type="component" value="Unassembled WGS sequence"/>
</dbReference>
<accession>A0ABW6SE32</accession>
<dbReference type="Pfam" id="PF07690">
    <property type="entry name" value="MFS_1"/>
    <property type="match status" value="1"/>
</dbReference>
<evidence type="ECO:0000259" key="6">
    <source>
        <dbReference type="PROSITE" id="PS50850"/>
    </source>
</evidence>
<evidence type="ECO:0000256" key="5">
    <source>
        <dbReference type="SAM" id="Phobius"/>
    </source>
</evidence>
<comment type="caution">
    <text evidence="7">The sequence shown here is derived from an EMBL/GenBank/DDBJ whole genome shotgun (WGS) entry which is preliminary data.</text>
</comment>
<feature type="transmembrane region" description="Helical" evidence="5">
    <location>
        <begin position="131"/>
        <end position="155"/>
    </location>
</feature>
<name>A0ABW6SE32_9NOCA</name>
<dbReference type="PROSITE" id="PS50850">
    <property type="entry name" value="MFS"/>
    <property type="match status" value="1"/>
</dbReference>
<comment type="subcellular location">
    <subcellularLocation>
        <location evidence="1">Cell membrane</location>
        <topology evidence="1">Multi-pass membrane protein</topology>
    </subcellularLocation>
</comment>
<dbReference type="InterPro" id="IPR005829">
    <property type="entry name" value="Sugar_transporter_CS"/>
</dbReference>
<keyword evidence="2 5" id="KW-0812">Transmembrane</keyword>
<dbReference type="PANTHER" id="PTHR23508:SF10">
    <property type="entry name" value="CARBOXYLIC ACID TRANSPORTER PROTEIN HOMOLOG"/>
    <property type="match status" value="1"/>
</dbReference>
<feature type="transmembrane region" description="Helical" evidence="5">
    <location>
        <begin position="388"/>
        <end position="409"/>
    </location>
</feature>
<feature type="transmembrane region" description="Helical" evidence="5">
    <location>
        <begin position="41"/>
        <end position="61"/>
    </location>
</feature>
<feature type="transmembrane region" description="Helical" evidence="5">
    <location>
        <begin position="233"/>
        <end position="253"/>
    </location>
</feature>
<proteinExistence type="predicted"/>
<dbReference type="PANTHER" id="PTHR23508">
    <property type="entry name" value="CARBOXYLIC ACID TRANSPORTER PROTEIN HOMOLOG"/>
    <property type="match status" value="1"/>
</dbReference>
<dbReference type="PROSITE" id="PS00217">
    <property type="entry name" value="SUGAR_TRANSPORT_2"/>
    <property type="match status" value="1"/>
</dbReference>
<evidence type="ECO:0000313" key="7">
    <source>
        <dbReference type="EMBL" id="MFF3574586.1"/>
    </source>
</evidence>
<evidence type="ECO:0000256" key="2">
    <source>
        <dbReference type="ARBA" id="ARBA00022692"/>
    </source>
</evidence>
<keyword evidence="8" id="KW-1185">Reference proteome</keyword>
<dbReference type="InterPro" id="IPR020846">
    <property type="entry name" value="MFS_dom"/>
</dbReference>
<feature type="transmembrane region" description="Helical" evidence="5">
    <location>
        <begin position="363"/>
        <end position="382"/>
    </location>
</feature>